<dbReference type="AlphaFoldDB" id="A0A1V0B0I5"/>
<keyword evidence="4" id="KW-1185">Reference proteome</keyword>
<organism evidence="3 4">
    <name type="scientific">Halopseudomonas phragmitis</name>
    <dbReference type="NCBI Taxonomy" id="1931241"/>
    <lineage>
        <taxon>Bacteria</taxon>
        <taxon>Pseudomonadati</taxon>
        <taxon>Pseudomonadota</taxon>
        <taxon>Gammaproteobacteria</taxon>
        <taxon>Pseudomonadales</taxon>
        <taxon>Pseudomonadaceae</taxon>
        <taxon>Halopseudomonas</taxon>
    </lineage>
</organism>
<evidence type="ECO:0000259" key="2">
    <source>
        <dbReference type="Pfam" id="PF06429"/>
    </source>
</evidence>
<gene>
    <name evidence="3" type="ORF">BVH74_01145</name>
</gene>
<dbReference type="InterPro" id="IPR010930">
    <property type="entry name" value="Flg_bb/hook_C_dom"/>
</dbReference>
<protein>
    <recommendedName>
        <fullName evidence="2">Flagellar basal-body/hook protein C-terminal domain-containing protein</fullName>
    </recommendedName>
</protein>
<name>A0A1V0B0I5_9GAMM</name>
<dbReference type="RefSeq" id="WP_080048311.1">
    <property type="nucleotide sequence ID" value="NZ_CP020100.1"/>
</dbReference>
<reference evidence="3 4" key="1">
    <citation type="submission" date="2017-03" db="EMBL/GenBank/DDBJ databases">
        <title>Complete genome sequence of the novel DNRA strain Pseudomonas sp. S-6-2 isolated from Chinese polluted river sediment. Journal of Biotechnology.</title>
        <authorList>
            <person name="Li J."/>
            <person name="Xiang F."/>
            <person name="Wang L."/>
            <person name="Xi L."/>
            <person name="Liu J."/>
        </authorList>
    </citation>
    <scope>NUCLEOTIDE SEQUENCE [LARGE SCALE GENOMIC DNA]</scope>
    <source>
        <strain evidence="3 4">S-6-2</strain>
    </source>
</reference>
<evidence type="ECO:0000313" key="4">
    <source>
        <dbReference type="Proteomes" id="UP000243488"/>
    </source>
</evidence>
<dbReference type="EMBL" id="CP020100">
    <property type="protein sequence ID" value="AQZ93453.1"/>
    <property type="molecule type" value="Genomic_DNA"/>
</dbReference>
<accession>A0A1V0B0I5</accession>
<dbReference type="STRING" id="1931241.BVH74_01145"/>
<evidence type="ECO:0000313" key="3">
    <source>
        <dbReference type="EMBL" id="AQZ93453.1"/>
    </source>
</evidence>
<proteinExistence type="inferred from homology"/>
<dbReference type="KEGG" id="ppha:BVH74_01145"/>
<dbReference type="Pfam" id="PF06429">
    <property type="entry name" value="Flg_bbr_C"/>
    <property type="match status" value="1"/>
</dbReference>
<evidence type="ECO:0000256" key="1">
    <source>
        <dbReference type="ARBA" id="ARBA00009677"/>
    </source>
</evidence>
<dbReference type="Proteomes" id="UP000243488">
    <property type="component" value="Chromosome"/>
</dbReference>
<feature type="domain" description="Flagellar basal-body/hook protein C-terminal" evidence="2">
    <location>
        <begin position="72"/>
        <end position="107"/>
    </location>
</feature>
<sequence length="110" mass="11432">MNLPEDQPMAMLDVMSSGLNSVRQGQQRMTGAANDIARLALPDDPAAAQAVPAQPANPQPVATTAVETSRPVNLVDSLVELQLAQREVEAGASVIDTADEVLGTLLDVTA</sequence>
<comment type="similarity">
    <text evidence="1">Belongs to the flagella basal body rod proteins family.</text>
</comment>